<dbReference type="Proteomes" id="UP001054945">
    <property type="component" value="Unassembled WGS sequence"/>
</dbReference>
<evidence type="ECO:0000313" key="2">
    <source>
        <dbReference type="EMBL" id="GIY59525.1"/>
    </source>
</evidence>
<proteinExistence type="predicted"/>
<organism evidence="2 3">
    <name type="scientific">Caerostris extrusa</name>
    <name type="common">Bark spider</name>
    <name type="synonym">Caerostris bankana</name>
    <dbReference type="NCBI Taxonomy" id="172846"/>
    <lineage>
        <taxon>Eukaryota</taxon>
        <taxon>Metazoa</taxon>
        <taxon>Ecdysozoa</taxon>
        <taxon>Arthropoda</taxon>
        <taxon>Chelicerata</taxon>
        <taxon>Arachnida</taxon>
        <taxon>Araneae</taxon>
        <taxon>Araneomorphae</taxon>
        <taxon>Entelegynae</taxon>
        <taxon>Araneoidea</taxon>
        <taxon>Araneidae</taxon>
        <taxon>Caerostris</taxon>
    </lineage>
</organism>
<dbReference type="AlphaFoldDB" id="A0AAV4UP78"/>
<evidence type="ECO:0000313" key="3">
    <source>
        <dbReference type="Proteomes" id="UP001054945"/>
    </source>
</evidence>
<protein>
    <submittedName>
        <fullName evidence="2">Uncharacterized protein</fullName>
    </submittedName>
</protein>
<dbReference type="EMBL" id="BPLR01013212">
    <property type="protein sequence ID" value="GIY59525.1"/>
    <property type="molecule type" value="Genomic_DNA"/>
</dbReference>
<gene>
    <name evidence="2" type="ORF">CEXT_212181</name>
</gene>
<evidence type="ECO:0000256" key="1">
    <source>
        <dbReference type="SAM" id="MobiDB-lite"/>
    </source>
</evidence>
<accession>A0AAV4UP78</accession>
<comment type="caution">
    <text evidence="2">The sequence shown here is derived from an EMBL/GenBank/DDBJ whole genome shotgun (WGS) entry which is preliminary data.</text>
</comment>
<feature type="region of interest" description="Disordered" evidence="1">
    <location>
        <begin position="1"/>
        <end position="27"/>
    </location>
</feature>
<reference evidence="2 3" key="1">
    <citation type="submission" date="2021-06" db="EMBL/GenBank/DDBJ databases">
        <title>Caerostris extrusa draft genome.</title>
        <authorList>
            <person name="Kono N."/>
            <person name="Arakawa K."/>
        </authorList>
    </citation>
    <scope>NUCLEOTIDE SEQUENCE [LARGE SCALE GENOMIC DNA]</scope>
</reference>
<sequence>MSSVEEDPEMVSVEDDSEMVSIEEDPEMSDVEEFGRKLFMHCLNSFGVVKNPHVESSLFTDEIGDIVVSLQAVLTRGNETSSLPRLSNNNGYN</sequence>
<name>A0AAV4UP78_CAEEX</name>
<keyword evidence="3" id="KW-1185">Reference proteome</keyword>